<feature type="compositionally biased region" description="Low complexity" evidence="1">
    <location>
        <begin position="95"/>
        <end position="115"/>
    </location>
</feature>
<evidence type="ECO:0000313" key="3">
    <source>
        <dbReference type="Proteomes" id="UP001153269"/>
    </source>
</evidence>
<dbReference type="EMBL" id="CADEAL010000008">
    <property type="protein sequence ID" value="CAB1412577.1"/>
    <property type="molecule type" value="Genomic_DNA"/>
</dbReference>
<sequence length="115" mass="12157">MSESEAICSDQAGEDPTQRTGAGGSVSVHRGDKLTMSTLRIQATPLLPHFLTQALQVLCDLSLFTCDASSSSSPARSTCKSKRAQRSLGPAAHALSRPDLDNSLSRSLRSLEGNL</sequence>
<evidence type="ECO:0000256" key="1">
    <source>
        <dbReference type="SAM" id="MobiDB-lite"/>
    </source>
</evidence>
<gene>
    <name evidence="2" type="ORF">PLEPLA_LOCUS270</name>
</gene>
<name>A0A9N7Y4Y8_PLEPL</name>
<proteinExistence type="predicted"/>
<protein>
    <submittedName>
        <fullName evidence="2">Uncharacterized protein</fullName>
    </submittedName>
</protein>
<reference evidence="2" key="1">
    <citation type="submission" date="2020-03" db="EMBL/GenBank/DDBJ databases">
        <authorList>
            <person name="Weist P."/>
        </authorList>
    </citation>
    <scope>NUCLEOTIDE SEQUENCE</scope>
</reference>
<accession>A0A9N7Y4Y8</accession>
<comment type="caution">
    <text evidence="2">The sequence shown here is derived from an EMBL/GenBank/DDBJ whole genome shotgun (WGS) entry which is preliminary data.</text>
</comment>
<feature type="region of interest" description="Disordered" evidence="1">
    <location>
        <begin position="68"/>
        <end position="115"/>
    </location>
</feature>
<feature type="region of interest" description="Disordered" evidence="1">
    <location>
        <begin position="1"/>
        <end position="29"/>
    </location>
</feature>
<dbReference type="Proteomes" id="UP001153269">
    <property type="component" value="Unassembled WGS sequence"/>
</dbReference>
<dbReference type="AlphaFoldDB" id="A0A9N7Y4Y8"/>
<organism evidence="2 3">
    <name type="scientific">Pleuronectes platessa</name>
    <name type="common">European plaice</name>
    <dbReference type="NCBI Taxonomy" id="8262"/>
    <lineage>
        <taxon>Eukaryota</taxon>
        <taxon>Metazoa</taxon>
        <taxon>Chordata</taxon>
        <taxon>Craniata</taxon>
        <taxon>Vertebrata</taxon>
        <taxon>Euteleostomi</taxon>
        <taxon>Actinopterygii</taxon>
        <taxon>Neopterygii</taxon>
        <taxon>Teleostei</taxon>
        <taxon>Neoteleostei</taxon>
        <taxon>Acanthomorphata</taxon>
        <taxon>Carangaria</taxon>
        <taxon>Pleuronectiformes</taxon>
        <taxon>Pleuronectoidei</taxon>
        <taxon>Pleuronectidae</taxon>
        <taxon>Pleuronectes</taxon>
    </lineage>
</organism>
<evidence type="ECO:0000313" key="2">
    <source>
        <dbReference type="EMBL" id="CAB1412577.1"/>
    </source>
</evidence>
<keyword evidence="3" id="KW-1185">Reference proteome</keyword>